<dbReference type="Pfam" id="PF00392">
    <property type="entry name" value="GntR"/>
    <property type="match status" value="1"/>
</dbReference>
<evidence type="ECO:0000256" key="1">
    <source>
        <dbReference type="ARBA" id="ARBA00023015"/>
    </source>
</evidence>
<protein>
    <submittedName>
        <fullName evidence="5">HTH-type transcriptional regulator McbR</fullName>
    </submittedName>
</protein>
<dbReference type="Gene3D" id="1.20.120.530">
    <property type="entry name" value="GntR ligand-binding domain-like"/>
    <property type="match status" value="1"/>
</dbReference>
<dbReference type="SMART" id="SM00345">
    <property type="entry name" value="HTH_GNTR"/>
    <property type="match status" value="1"/>
</dbReference>
<dbReference type="GO" id="GO:0003700">
    <property type="term" value="F:DNA-binding transcription factor activity"/>
    <property type="evidence" value="ECO:0007669"/>
    <property type="project" value="InterPro"/>
</dbReference>
<name>A0A0J6YX69_9MYCO</name>
<dbReference type="EMBL" id="JYNU01000011">
    <property type="protein sequence ID" value="KMO77031.1"/>
    <property type="molecule type" value="Genomic_DNA"/>
</dbReference>
<feature type="domain" description="HTH gntR-type" evidence="4">
    <location>
        <begin position="12"/>
        <end position="79"/>
    </location>
</feature>
<dbReference type="Pfam" id="PF07729">
    <property type="entry name" value="FCD"/>
    <property type="match status" value="1"/>
</dbReference>
<evidence type="ECO:0000259" key="4">
    <source>
        <dbReference type="PROSITE" id="PS50949"/>
    </source>
</evidence>
<dbReference type="Proteomes" id="UP000036313">
    <property type="component" value="Unassembled WGS sequence"/>
</dbReference>
<dbReference type="AlphaFoldDB" id="A0A0J6YX69"/>
<keyword evidence="1" id="KW-0805">Transcription regulation</keyword>
<dbReference type="InterPro" id="IPR011711">
    <property type="entry name" value="GntR_C"/>
</dbReference>
<evidence type="ECO:0000313" key="6">
    <source>
        <dbReference type="Proteomes" id="UP000036313"/>
    </source>
</evidence>
<dbReference type="InterPro" id="IPR036388">
    <property type="entry name" value="WH-like_DNA-bd_sf"/>
</dbReference>
<dbReference type="InterPro" id="IPR008920">
    <property type="entry name" value="TF_FadR/GntR_C"/>
</dbReference>
<keyword evidence="2" id="KW-0238">DNA-binding</keyword>
<proteinExistence type="predicted"/>
<gene>
    <name evidence="5" type="primary">mcbR_1</name>
    <name evidence="5" type="ORF">MOBUDSM44075_02071</name>
</gene>
<dbReference type="PANTHER" id="PTHR43537">
    <property type="entry name" value="TRANSCRIPTIONAL REGULATOR, GNTR FAMILY"/>
    <property type="match status" value="1"/>
</dbReference>
<dbReference type="PANTHER" id="PTHR43537:SF5">
    <property type="entry name" value="UXU OPERON TRANSCRIPTIONAL REGULATOR"/>
    <property type="match status" value="1"/>
</dbReference>
<organism evidence="5 6">
    <name type="scientific">Mycolicibacterium obuense</name>
    <dbReference type="NCBI Taxonomy" id="1807"/>
    <lineage>
        <taxon>Bacteria</taxon>
        <taxon>Bacillati</taxon>
        <taxon>Actinomycetota</taxon>
        <taxon>Actinomycetes</taxon>
        <taxon>Mycobacteriales</taxon>
        <taxon>Mycobacteriaceae</taxon>
        <taxon>Mycolicibacterium</taxon>
    </lineage>
</organism>
<keyword evidence="3" id="KW-0804">Transcription</keyword>
<dbReference type="RefSeq" id="WP_053079331.1">
    <property type="nucleotide sequence ID" value="NZ_JYNU01000011.1"/>
</dbReference>
<dbReference type="Gene3D" id="1.10.10.10">
    <property type="entry name" value="Winged helix-like DNA-binding domain superfamily/Winged helix DNA-binding domain"/>
    <property type="match status" value="1"/>
</dbReference>
<accession>A0A0J6YX69</accession>
<sequence>MSIAERIQIVGRSSAQQIADGLMDMILEGELKPGERIREAVVADALGISRNTVREAVRLLQGTGLVRYTFNRGLVVWDPSDEEVLDIYRARLHLETAAAASLGPDTDLSPLLTAMEALKEAMATHDPRVIVEKDLDIHRAIVGLMNSPRLDKFYAELLGDLRYFLLILSLDHHEYETGSGLEDEHQRIVTAFTSRDPNVARDTIAEIITENRDEVRKILAARTAG</sequence>
<evidence type="ECO:0000256" key="2">
    <source>
        <dbReference type="ARBA" id="ARBA00023125"/>
    </source>
</evidence>
<dbReference type="SUPFAM" id="SSF46785">
    <property type="entry name" value="Winged helix' DNA-binding domain"/>
    <property type="match status" value="1"/>
</dbReference>
<dbReference type="PROSITE" id="PS50949">
    <property type="entry name" value="HTH_GNTR"/>
    <property type="match status" value="1"/>
</dbReference>
<dbReference type="SUPFAM" id="SSF48008">
    <property type="entry name" value="GntR ligand-binding domain-like"/>
    <property type="match status" value="1"/>
</dbReference>
<comment type="caution">
    <text evidence="5">The sequence shown here is derived from an EMBL/GenBank/DDBJ whole genome shotgun (WGS) entry which is preliminary data.</text>
</comment>
<dbReference type="PATRIC" id="fig|1807.14.peg.2089"/>
<dbReference type="CDD" id="cd07377">
    <property type="entry name" value="WHTH_GntR"/>
    <property type="match status" value="1"/>
</dbReference>
<dbReference type="InterPro" id="IPR000524">
    <property type="entry name" value="Tscrpt_reg_HTH_GntR"/>
</dbReference>
<dbReference type="InterPro" id="IPR036390">
    <property type="entry name" value="WH_DNA-bd_sf"/>
</dbReference>
<dbReference type="SMART" id="SM00895">
    <property type="entry name" value="FCD"/>
    <property type="match status" value="1"/>
</dbReference>
<evidence type="ECO:0000313" key="5">
    <source>
        <dbReference type="EMBL" id="KMO77031.1"/>
    </source>
</evidence>
<dbReference type="GO" id="GO:0003677">
    <property type="term" value="F:DNA binding"/>
    <property type="evidence" value="ECO:0007669"/>
    <property type="project" value="UniProtKB-KW"/>
</dbReference>
<reference evidence="5 6" key="1">
    <citation type="journal article" date="2015" name="Genome Biol. Evol.">
        <title>Characterization of Three Mycobacterium spp. with Potential Use in Bioremediation by Genome Sequencing and Comparative Genomics.</title>
        <authorList>
            <person name="Das S."/>
            <person name="Pettersson B.M."/>
            <person name="Behra P.R."/>
            <person name="Ramesh M."/>
            <person name="Dasgupta S."/>
            <person name="Bhattacharya A."/>
            <person name="Kirsebom L.A."/>
        </authorList>
    </citation>
    <scope>NUCLEOTIDE SEQUENCE [LARGE SCALE GENOMIC DNA]</scope>
    <source>
        <strain evidence="5 6">DSM 44075</strain>
    </source>
</reference>
<evidence type="ECO:0000256" key="3">
    <source>
        <dbReference type="ARBA" id="ARBA00023163"/>
    </source>
</evidence>